<dbReference type="EMBL" id="FNQO01000002">
    <property type="protein sequence ID" value="SEA23353.1"/>
    <property type="molecule type" value="Genomic_DNA"/>
</dbReference>
<evidence type="ECO:0000313" key="2">
    <source>
        <dbReference type="Proteomes" id="UP000198658"/>
    </source>
</evidence>
<dbReference type="Proteomes" id="UP000198658">
    <property type="component" value="Unassembled WGS sequence"/>
</dbReference>
<organism evidence="1 2">
    <name type="scientific">Microbulbifer marinus</name>
    <dbReference type="NCBI Taxonomy" id="658218"/>
    <lineage>
        <taxon>Bacteria</taxon>
        <taxon>Pseudomonadati</taxon>
        <taxon>Pseudomonadota</taxon>
        <taxon>Gammaproteobacteria</taxon>
        <taxon>Cellvibrionales</taxon>
        <taxon>Microbulbiferaceae</taxon>
        <taxon>Microbulbifer</taxon>
    </lineage>
</organism>
<reference evidence="2" key="1">
    <citation type="submission" date="2016-10" db="EMBL/GenBank/DDBJ databases">
        <authorList>
            <person name="Varghese N."/>
            <person name="Submissions S."/>
        </authorList>
    </citation>
    <scope>NUCLEOTIDE SEQUENCE [LARGE SCALE GENOMIC DNA]</scope>
    <source>
        <strain evidence="2">CGMCC 1.10657</strain>
    </source>
</reference>
<dbReference type="Pfam" id="PF05936">
    <property type="entry name" value="T6SS_VasE"/>
    <property type="match status" value="1"/>
</dbReference>
<name>A0A1H3ZHZ7_9GAMM</name>
<dbReference type="AlphaFoldDB" id="A0A1H3ZHZ7"/>
<proteinExistence type="predicted"/>
<keyword evidence="2" id="KW-1185">Reference proteome</keyword>
<dbReference type="NCBIfam" id="TIGR03353">
    <property type="entry name" value="VI_chp_4"/>
    <property type="match status" value="1"/>
</dbReference>
<sequence>MSANNKVIWSEGMFLRPQHFQQQDRYLENLLEARTGALGPYTWGAVELAIDSEPLAMGKISVSRVNAIFPDGTPMLAPENEHLPDVLEVPVNTRDEVVYLCIPMKRPGSQESVRDQEDFPQARYQTSNFDARNSASVSGEPARIQVGKLRACLKLGSDDLSGYAAIGIARIRERQPEKPVELDADYIPPLLNAETSSVIKAYIEEIKGLLNHRGSALGHRLSDSGRSGSAEIADYLLLQVINRFEPLLIQLTAQPRLHPHNLYLELLQLAGELSTFTAPDKRPPEIPHYAHEHLQQSYAGLFAALRQCLSTVLEQTAIAMELVQRKYGIYVAPVTDPSLVKTASFIMAAKADMPGDLLRSRFPGQAKVAPVEAIRELISAQLPGLSLRALPVAPRQIPYHAGFTYFEVERTGELWQAMQRSGGFAVHLGAEFPGLSMELWAIRNN</sequence>
<dbReference type="OrthoDB" id="9775333at2"/>
<dbReference type="PANTHER" id="PTHR35566">
    <property type="entry name" value="BLR3599 PROTEIN"/>
    <property type="match status" value="1"/>
</dbReference>
<evidence type="ECO:0000313" key="1">
    <source>
        <dbReference type="EMBL" id="SEA23353.1"/>
    </source>
</evidence>
<gene>
    <name evidence="1" type="ORF">SAMN05216562_2409</name>
</gene>
<protein>
    <submittedName>
        <fullName evidence="1">Type VI secretion system protein ImpJ</fullName>
    </submittedName>
</protein>
<dbReference type="STRING" id="658218.SAMN05216562_2409"/>
<dbReference type="RefSeq" id="WP_091388525.1">
    <property type="nucleotide sequence ID" value="NZ_FNQO01000002.1"/>
</dbReference>
<dbReference type="PANTHER" id="PTHR35566:SF1">
    <property type="entry name" value="TYPE VI SECRETION SYSTEM BASEPLATE COMPONENT TSSK1"/>
    <property type="match status" value="1"/>
</dbReference>
<accession>A0A1H3ZHZ7</accession>
<dbReference type="InterPro" id="IPR010263">
    <property type="entry name" value="T6SS_TssK"/>
</dbReference>